<sequence length="531" mass="59437">MAKESVDIPMIPEVTMSSRVALRRHSAGIPNSGNNEKKVVPHYLRASTGSCHDFCKYGRKNVEEAKETISMTKRAGRIPLHPTSEQNIGVIVTSVPKLKAPVDSKPTRISSVKNSESVDSKSDISKLELPTKSDGCQIQRGNEVMENKKKASLFRVKSSFLTKSHISSAHKTRRQGISSILEMVTPSKSAFKRVETTPISTSGRVKTRPKSTFQMIKTSSKSVSKMKKTSPKVSSFEDKEMECSEKHVTSLNPDLVTMKTTSSVNSSREFGAQRNSKIKLNKREAYRTVSTNARKHKGLKIVSHHMNQPKPRKVEPAEHNNEAEEKTLYVIKMESANQTLQSDQNESQDIELSLSNSSSSPKFSSSSNFQSLSQEHQEESEYATSESVGDSSSGNNEIEHMEYEETLEVEENEKPEKEIVCSENKECQKFKENLAETHKEKGILGKLKFWRGKVLEDNATYVKGGADTEKVVLRHQDVQVKKDGRILYNNVIEETAGKLVETQKSKVKALVDAFETVISLQEKRTRANIVK</sequence>
<evidence type="ECO:0000256" key="1">
    <source>
        <dbReference type="SAM" id="MobiDB-lite"/>
    </source>
</evidence>
<evidence type="ECO:0000313" key="4">
    <source>
        <dbReference type="Proteomes" id="UP001359559"/>
    </source>
</evidence>
<dbReference type="EMBL" id="JAYKXN010000004">
    <property type="protein sequence ID" value="KAK7295427.1"/>
    <property type="molecule type" value="Genomic_DNA"/>
</dbReference>
<keyword evidence="4" id="KW-1185">Reference proteome</keyword>
<dbReference type="AlphaFoldDB" id="A0AAN9PFQ6"/>
<name>A0AAN9PFQ6_CLITE</name>
<dbReference type="PANTHER" id="PTHR33349:SF1">
    <property type="entry name" value="EMB|CAB62594.1"/>
    <property type="match status" value="1"/>
</dbReference>
<dbReference type="Pfam" id="PF07839">
    <property type="entry name" value="CaM_binding"/>
    <property type="match status" value="1"/>
</dbReference>
<feature type="compositionally biased region" description="Low complexity" evidence="1">
    <location>
        <begin position="353"/>
        <end position="374"/>
    </location>
</feature>
<evidence type="ECO:0000259" key="2">
    <source>
        <dbReference type="SMART" id="SM01054"/>
    </source>
</evidence>
<feature type="domain" description="Calmodulin-binding" evidence="2">
    <location>
        <begin position="414"/>
        <end position="519"/>
    </location>
</feature>
<protein>
    <recommendedName>
        <fullName evidence="2">Calmodulin-binding domain-containing protein</fullName>
    </recommendedName>
</protein>
<dbReference type="PANTHER" id="PTHR33349">
    <property type="entry name" value="EMB|CAB62594.1"/>
    <property type="match status" value="1"/>
</dbReference>
<evidence type="ECO:0000313" key="3">
    <source>
        <dbReference type="EMBL" id="KAK7295427.1"/>
    </source>
</evidence>
<dbReference type="GO" id="GO:0005516">
    <property type="term" value="F:calmodulin binding"/>
    <property type="evidence" value="ECO:0007669"/>
    <property type="project" value="InterPro"/>
</dbReference>
<organism evidence="3 4">
    <name type="scientific">Clitoria ternatea</name>
    <name type="common">Butterfly pea</name>
    <dbReference type="NCBI Taxonomy" id="43366"/>
    <lineage>
        <taxon>Eukaryota</taxon>
        <taxon>Viridiplantae</taxon>
        <taxon>Streptophyta</taxon>
        <taxon>Embryophyta</taxon>
        <taxon>Tracheophyta</taxon>
        <taxon>Spermatophyta</taxon>
        <taxon>Magnoliopsida</taxon>
        <taxon>eudicotyledons</taxon>
        <taxon>Gunneridae</taxon>
        <taxon>Pentapetalae</taxon>
        <taxon>rosids</taxon>
        <taxon>fabids</taxon>
        <taxon>Fabales</taxon>
        <taxon>Fabaceae</taxon>
        <taxon>Papilionoideae</taxon>
        <taxon>50 kb inversion clade</taxon>
        <taxon>NPAAA clade</taxon>
        <taxon>indigoferoid/millettioid clade</taxon>
        <taxon>Phaseoleae</taxon>
        <taxon>Clitoria</taxon>
    </lineage>
</organism>
<feature type="compositionally biased region" description="Basic and acidic residues" evidence="1">
    <location>
        <begin position="235"/>
        <end position="247"/>
    </location>
</feature>
<dbReference type="SMART" id="SM01054">
    <property type="entry name" value="CaM_binding"/>
    <property type="match status" value="1"/>
</dbReference>
<proteinExistence type="predicted"/>
<feature type="region of interest" description="Disordered" evidence="1">
    <location>
        <begin position="102"/>
        <end position="124"/>
    </location>
</feature>
<reference evidence="3 4" key="1">
    <citation type="submission" date="2024-01" db="EMBL/GenBank/DDBJ databases">
        <title>The genomes of 5 underutilized Papilionoideae crops provide insights into root nodulation and disease resistance.</title>
        <authorList>
            <person name="Yuan L."/>
        </authorList>
    </citation>
    <scope>NUCLEOTIDE SEQUENCE [LARGE SCALE GENOMIC DNA]</scope>
    <source>
        <strain evidence="3">LY-2023</strain>
        <tissue evidence="3">Leaf</tissue>
    </source>
</reference>
<comment type="caution">
    <text evidence="3">The sequence shown here is derived from an EMBL/GenBank/DDBJ whole genome shotgun (WGS) entry which is preliminary data.</text>
</comment>
<gene>
    <name evidence="3" type="ORF">RJT34_18335</name>
</gene>
<accession>A0AAN9PFQ6</accession>
<feature type="compositionally biased region" description="Polar residues" evidence="1">
    <location>
        <begin position="382"/>
        <end position="396"/>
    </location>
</feature>
<feature type="region of interest" description="Disordered" evidence="1">
    <location>
        <begin position="338"/>
        <end position="397"/>
    </location>
</feature>
<feature type="region of interest" description="Disordered" evidence="1">
    <location>
        <begin position="219"/>
        <end position="247"/>
    </location>
</feature>
<dbReference type="InterPro" id="IPR012417">
    <property type="entry name" value="CaM-bd_dom_pln"/>
</dbReference>
<feature type="compositionally biased region" description="Polar residues" evidence="1">
    <location>
        <begin position="338"/>
        <end position="347"/>
    </location>
</feature>
<dbReference type="Proteomes" id="UP001359559">
    <property type="component" value="Unassembled WGS sequence"/>
</dbReference>